<dbReference type="HAMAP" id="MF_00658">
    <property type="entry name" value="23SrRNA_methyltr_H"/>
    <property type="match status" value="1"/>
</dbReference>
<evidence type="ECO:0000313" key="7">
    <source>
        <dbReference type="Proteomes" id="UP000664122"/>
    </source>
</evidence>
<evidence type="ECO:0000313" key="6">
    <source>
        <dbReference type="EMBL" id="MBO0663252.1"/>
    </source>
</evidence>
<accession>A0A939FXE3</accession>
<comment type="caution">
    <text evidence="5">Lacks conserved residue(s) required for the propagation of feature annotation.</text>
</comment>
<dbReference type="CDD" id="cd18081">
    <property type="entry name" value="RlmH-like"/>
    <property type="match status" value="1"/>
</dbReference>
<dbReference type="EMBL" id="JAFMPP010000009">
    <property type="protein sequence ID" value="MBO0663252.1"/>
    <property type="molecule type" value="Genomic_DNA"/>
</dbReference>
<dbReference type="GO" id="GO:0005737">
    <property type="term" value="C:cytoplasm"/>
    <property type="evidence" value="ECO:0007669"/>
    <property type="project" value="UniProtKB-SubCell"/>
</dbReference>
<evidence type="ECO:0000256" key="3">
    <source>
        <dbReference type="ARBA" id="ARBA00022691"/>
    </source>
</evidence>
<dbReference type="AlphaFoldDB" id="A0A939FXE3"/>
<proteinExistence type="inferred from homology"/>
<comment type="subcellular location">
    <subcellularLocation>
        <location evidence="5">Cytoplasm</location>
    </subcellularLocation>
</comment>
<gene>
    <name evidence="5 6" type="primary">rlmH</name>
    <name evidence="6" type="ORF">J1C48_11745</name>
</gene>
<keyword evidence="3 5" id="KW-0949">S-adenosyl-L-methionine</keyword>
<dbReference type="InterPro" id="IPR003742">
    <property type="entry name" value="RlmH-like"/>
</dbReference>
<dbReference type="InterPro" id="IPR029028">
    <property type="entry name" value="Alpha/beta_knot_MTases"/>
</dbReference>
<dbReference type="PANTHER" id="PTHR33603:SF1">
    <property type="entry name" value="RIBOSOMAL RNA LARGE SUBUNIT METHYLTRANSFERASE H"/>
    <property type="match status" value="1"/>
</dbReference>
<dbReference type="PIRSF" id="PIRSF004505">
    <property type="entry name" value="MT_bac"/>
    <property type="match status" value="1"/>
</dbReference>
<dbReference type="GO" id="GO:0070038">
    <property type="term" value="F:rRNA (pseudouridine-N3-)-methyltransferase activity"/>
    <property type="evidence" value="ECO:0007669"/>
    <property type="project" value="UniProtKB-UniRule"/>
</dbReference>
<evidence type="ECO:0000256" key="2">
    <source>
        <dbReference type="ARBA" id="ARBA00022679"/>
    </source>
</evidence>
<dbReference type="EC" id="2.1.1.177" evidence="5"/>
<dbReference type="NCBIfam" id="NF000989">
    <property type="entry name" value="PRK00103.2-3"/>
    <property type="match status" value="1"/>
</dbReference>
<comment type="caution">
    <text evidence="6">The sequence shown here is derived from an EMBL/GenBank/DDBJ whole genome shotgun (WGS) entry which is preliminary data.</text>
</comment>
<comment type="catalytic activity">
    <reaction evidence="5">
        <text>pseudouridine(1915) in 23S rRNA + S-adenosyl-L-methionine = N(3)-methylpseudouridine(1915) in 23S rRNA + S-adenosyl-L-homocysteine + H(+)</text>
        <dbReference type="Rhea" id="RHEA:42752"/>
        <dbReference type="Rhea" id="RHEA-COMP:10221"/>
        <dbReference type="Rhea" id="RHEA-COMP:10222"/>
        <dbReference type="ChEBI" id="CHEBI:15378"/>
        <dbReference type="ChEBI" id="CHEBI:57856"/>
        <dbReference type="ChEBI" id="CHEBI:59789"/>
        <dbReference type="ChEBI" id="CHEBI:65314"/>
        <dbReference type="ChEBI" id="CHEBI:74486"/>
        <dbReference type="EC" id="2.1.1.177"/>
    </reaction>
</comment>
<feature type="binding site" evidence="5">
    <location>
        <position position="108"/>
    </location>
    <ligand>
        <name>S-adenosyl-L-methionine</name>
        <dbReference type="ChEBI" id="CHEBI:59789"/>
    </ligand>
</feature>
<dbReference type="Pfam" id="PF02590">
    <property type="entry name" value="SPOUT_MTase"/>
    <property type="match status" value="1"/>
</dbReference>
<evidence type="ECO:0000256" key="4">
    <source>
        <dbReference type="ARBA" id="ARBA00038303"/>
    </source>
</evidence>
<sequence>MRLAIAAVGRMKQGPDRALVDRYLDRLSKVGGAVGLDFRGLKETVESRLDTVPARRRDEAARLTTGLSEDCVRVVFDERGKSLSSEDFAALLGDWRDAGRREVCFFLGGPDGHDPDLADGAERLIAFGKMTFPHQIARLMLAEQLYRAATILAGHPYHRA</sequence>
<comment type="subunit">
    <text evidence="5">Homodimer.</text>
</comment>
<dbReference type="SUPFAM" id="SSF75217">
    <property type="entry name" value="alpha/beta knot"/>
    <property type="match status" value="1"/>
</dbReference>
<dbReference type="Proteomes" id="UP000664122">
    <property type="component" value="Unassembled WGS sequence"/>
</dbReference>
<comment type="function">
    <text evidence="5">Specifically methylates the pseudouridine at position 1915 (m3Psi1915) in 23S rRNA.</text>
</comment>
<organism evidence="6 7">
    <name type="scientific">Jiella flava</name>
    <dbReference type="NCBI Taxonomy" id="2816857"/>
    <lineage>
        <taxon>Bacteria</taxon>
        <taxon>Pseudomonadati</taxon>
        <taxon>Pseudomonadota</taxon>
        <taxon>Alphaproteobacteria</taxon>
        <taxon>Hyphomicrobiales</taxon>
        <taxon>Aurantimonadaceae</taxon>
        <taxon>Jiella</taxon>
    </lineage>
</organism>
<dbReference type="RefSeq" id="WP_207258041.1">
    <property type="nucleotide sequence ID" value="NZ_JAFMPP010000009.1"/>
</dbReference>
<keyword evidence="5" id="KW-0963">Cytoplasm</keyword>
<dbReference type="PANTHER" id="PTHR33603">
    <property type="entry name" value="METHYLTRANSFERASE"/>
    <property type="match status" value="1"/>
</dbReference>
<keyword evidence="1 5" id="KW-0489">Methyltransferase</keyword>
<protein>
    <recommendedName>
        <fullName evidence="5">Ribosomal RNA large subunit methyltransferase H</fullName>
        <ecNumber evidence="5">2.1.1.177</ecNumber>
    </recommendedName>
    <alternativeName>
        <fullName evidence="5">23S rRNA (pseudouridine1915-N3)-methyltransferase</fullName>
    </alternativeName>
    <alternativeName>
        <fullName evidence="5">23S rRNA m3Psi1915 methyltransferase</fullName>
    </alternativeName>
    <alternativeName>
        <fullName evidence="5">rRNA (pseudouridine-N3-)-methyltransferase RlmH</fullName>
    </alternativeName>
</protein>
<keyword evidence="2 5" id="KW-0808">Transferase</keyword>
<dbReference type="Gene3D" id="3.40.1280.10">
    <property type="match status" value="1"/>
</dbReference>
<name>A0A939FXE3_9HYPH</name>
<evidence type="ECO:0000256" key="1">
    <source>
        <dbReference type="ARBA" id="ARBA00022603"/>
    </source>
</evidence>
<evidence type="ECO:0000256" key="5">
    <source>
        <dbReference type="HAMAP-Rule" id="MF_00658"/>
    </source>
</evidence>
<comment type="similarity">
    <text evidence="4 5">Belongs to the RNA methyltransferase RlmH family.</text>
</comment>
<feature type="binding site" evidence="5">
    <location>
        <begin position="127"/>
        <end position="132"/>
    </location>
    <ligand>
        <name>S-adenosyl-L-methionine</name>
        <dbReference type="ChEBI" id="CHEBI:59789"/>
    </ligand>
</feature>
<keyword evidence="7" id="KW-1185">Reference proteome</keyword>
<dbReference type="InterPro" id="IPR029026">
    <property type="entry name" value="tRNA_m1G_MTases_N"/>
</dbReference>
<reference evidence="6" key="1">
    <citation type="submission" date="2021-03" db="EMBL/GenBank/DDBJ databases">
        <title>Whole genome sequence of Jiella sp. CQZ9-1.</title>
        <authorList>
            <person name="Tuo L."/>
        </authorList>
    </citation>
    <scope>NUCLEOTIDE SEQUENCE</scope>
    <source>
        <strain evidence="6">CQZ9-1</strain>
    </source>
</reference>
<keyword evidence="5" id="KW-0698">rRNA processing</keyword>